<gene>
    <name evidence="2" type="ORF">VBRA1451_LOCUS9758</name>
</gene>
<evidence type="ECO:0000256" key="1">
    <source>
        <dbReference type="SAM" id="MobiDB-lite"/>
    </source>
</evidence>
<protein>
    <submittedName>
        <fullName evidence="2">Uncharacterized protein</fullName>
    </submittedName>
</protein>
<dbReference type="AlphaFoldDB" id="A0A7S1P0P1"/>
<name>A0A7S1P0P1_9ALVE</name>
<evidence type="ECO:0000313" key="2">
    <source>
        <dbReference type="EMBL" id="CAD9054693.1"/>
    </source>
</evidence>
<dbReference type="EMBL" id="HBGB01016777">
    <property type="protein sequence ID" value="CAD9054693.1"/>
    <property type="molecule type" value="Transcribed_RNA"/>
</dbReference>
<organism evidence="2">
    <name type="scientific">Vitrella brassicaformis</name>
    <dbReference type="NCBI Taxonomy" id="1169539"/>
    <lineage>
        <taxon>Eukaryota</taxon>
        <taxon>Sar</taxon>
        <taxon>Alveolata</taxon>
        <taxon>Colpodellida</taxon>
        <taxon>Vitrellaceae</taxon>
        <taxon>Vitrella</taxon>
    </lineage>
</organism>
<proteinExistence type="predicted"/>
<sequence>MHSRNRQRYTHRQVDRQAERQTNQPTNQANKEATNQGTERETERERERERNGDRPTTLRVWCTPLRGPSLGQQSREKISEGEWPALTLKEGARKGRPVAQ</sequence>
<accession>A0A7S1P0P1</accession>
<feature type="compositionally biased region" description="Basic and acidic residues" evidence="1">
    <location>
        <begin position="38"/>
        <end position="53"/>
    </location>
</feature>
<feature type="region of interest" description="Disordered" evidence="1">
    <location>
        <begin position="1"/>
        <end position="100"/>
    </location>
</feature>
<feature type="compositionally biased region" description="Basic residues" evidence="1">
    <location>
        <begin position="1"/>
        <end position="11"/>
    </location>
</feature>
<reference evidence="2" key="1">
    <citation type="submission" date="2021-01" db="EMBL/GenBank/DDBJ databases">
        <authorList>
            <person name="Corre E."/>
            <person name="Pelletier E."/>
            <person name="Niang G."/>
            <person name="Scheremetjew M."/>
            <person name="Finn R."/>
            <person name="Kale V."/>
            <person name="Holt S."/>
            <person name="Cochrane G."/>
            <person name="Meng A."/>
            <person name="Brown T."/>
            <person name="Cohen L."/>
        </authorList>
    </citation>
    <scope>NUCLEOTIDE SEQUENCE</scope>
    <source>
        <strain evidence="2">CCMP3346</strain>
    </source>
</reference>
<feature type="compositionally biased region" description="Polar residues" evidence="1">
    <location>
        <begin position="20"/>
        <end position="37"/>
    </location>
</feature>